<dbReference type="EMBL" id="BHYK01000002">
    <property type="protein sequence ID" value="GCD08734.1"/>
    <property type="molecule type" value="Genomic_DNA"/>
</dbReference>
<organism evidence="2 3">
    <name type="scientific">Clostridium tagluense</name>
    <dbReference type="NCBI Taxonomy" id="360422"/>
    <lineage>
        <taxon>Bacteria</taxon>
        <taxon>Bacillati</taxon>
        <taxon>Bacillota</taxon>
        <taxon>Clostridia</taxon>
        <taxon>Eubacteriales</taxon>
        <taxon>Clostridiaceae</taxon>
        <taxon>Clostridium</taxon>
    </lineage>
</organism>
<dbReference type="RefSeq" id="WP_124997479.1">
    <property type="nucleotide sequence ID" value="NZ_BHYK01000002.1"/>
</dbReference>
<comment type="caution">
    <text evidence="2">The sequence shown here is derived from an EMBL/GenBank/DDBJ whole genome shotgun (WGS) entry which is preliminary data.</text>
</comment>
<proteinExistence type="predicted"/>
<sequence>MNIIIRNQIEQLTIYDLTAYLKVSDIRPLPKRKADMVNAIEKIITDEIQILKIWKNLSDLDKELMEAFIRGEGLLDTDEIDSIYEKHHANSQEGSRNRNYRRHILSENSKANLFFINGSIPINVFKLLKAQLKEIEIKFEAAPINIENYVDDENIKYISIREDFEKDFLSIIKLINSSNLKVTDSLGLPNKTALVKMNEALKNKEISRMDEIKSIEKSTRLYGIFYLLMIGEIVQVENKSLILTEDTEDFLELNMLGKCKYLLDIYLNCEVDELARINEMKLMSEETENLERCRKTILNYIKKAPIDEWIDMKQLAGLIKKTNRNFLVKAVGAITKYDEYHRYYYDIDSWEVSERFLDVVLIEYLSTIGIVDLIVKTRNNDYDVSYIAVKNFKLTALGAHVLGVNSEYKNNIVLQDAGMIIQPNFEIMVPQGSKKESYCLKLDRFAEKKCEDLMNIYELNFKSMIRALDSYISIEWIIEYLLENSKNNIPGNVLITLEKWKQDSSKIKIRTVTIVETEDKYLLEELRSYKGVNKYIENQLPHAFEIDERHANKVKREIEKKAHFCILSE</sequence>
<keyword evidence="3" id="KW-1185">Reference proteome</keyword>
<reference evidence="2 3" key="1">
    <citation type="submission" date="2018-11" db="EMBL/GenBank/DDBJ databases">
        <title>Genome sequencing and assembly of Clostridium tagluense strain A121.</title>
        <authorList>
            <person name="Murakami T."/>
            <person name="Segawa T."/>
            <person name="Shcherbakova V.A."/>
            <person name="Mori H."/>
            <person name="Yoshimura Y."/>
        </authorList>
    </citation>
    <scope>NUCLEOTIDE SEQUENCE [LARGE SCALE GENOMIC DNA]</scope>
    <source>
        <strain evidence="2 3">A121</strain>
    </source>
</reference>
<evidence type="ECO:0000259" key="1">
    <source>
        <dbReference type="Pfam" id="PF13625"/>
    </source>
</evidence>
<dbReference type="InterPro" id="IPR032830">
    <property type="entry name" value="XPB/Ssl2_N"/>
</dbReference>
<dbReference type="OrthoDB" id="2987331at2"/>
<dbReference type="Proteomes" id="UP000287872">
    <property type="component" value="Unassembled WGS sequence"/>
</dbReference>
<feature type="domain" description="Helicase XPB/Ssl2 N-terminal" evidence="1">
    <location>
        <begin position="419"/>
        <end position="534"/>
    </location>
</feature>
<accession>A0A401UGV9</accession>
<dbReference type="AlphaFoldDB" id="A0A401UGV9"/>
<name>A0A401UGV9_9CLOT</name>
<gene>
    <name evidence="2" type="ORF">Ctaglu_03570</name>
</gene>
<evidence type="ECO:0000313" key="3">
    <source>
        <dbReference type="Proteomes" id="UP000287872"/>
    </source>
</evidence>
<dbReference type="Pfam" id="PF13625">
    <property type="entry name" value="Helicase_C_3"/>
    <property type="match status" value="1"/>
</dbReference>
<evidence type="ECO:0000313" key="2">
    <source>
        <dbReference type="EMBL" id="GCD08734.1"/>
    </source>
</evidence>
<protein>
    <recommendedName>
        <fullName evidence="1">Helicase XPB/Ssl2 N-terminal domain-containing protein</fullName>
    </recommendedName>
</protein>